<dbReference type="PROSITE" id="PS51781">
    <property type="entry name" value="SH3B"/>
    <property type="match status" value="1"/>
</dbReference>
<name>A0A1I0RFE3_9FIRM</name>
<dbReference type="InterPro" id="IPR003646">
    <property type="entry name" value="SH3-like_bac-type"/>
</dbReference>
<feature type="domain" description="SH3b" evidence="1">
    <location>
        <begin position="134"/>
        <end position="199"/>
    </location>
</feature>
<dbReference type="Pfam" id="PF08239">
    <property type="entry name" value="SH3_3"/>
    <property type="match status" value="1"/>
</dbReference>
<dbReference type="RefSeq" id="WP_092455936.1">
    <property type="nucleotide sequence ID" value="NZ_FOJI01000014.1"/>
</dbReference>
<dbReference type="Proteomes" id="UP000199701">
    <property type="component" value="Unassembled WGS sequence"/>
</dbReference>
<dbReference type="Pfam" id="PF16403">
    <property type="entry name" value="Bact_surface_Ig-like"/>
    <property type="match status" value="1"/>
</dbReference>
<proteinExistence type="predicted"/>
<dbReference type="InterPro" id="IPR013783">
    <property type="entry name" value="Ig-like_fold"/>
</dbReference>
<accession>A0A1I0RFE3</accession>
<dbReference type="Gene3D" id="2.30.30.40">
    <property type="entry name" value="SH3 Domains"/>
    <property type="match status" value="1"/>
</dbReference>
<dbReference type="AlphaFoldDB" id="A0A1I0RFE3"/>
<protein>
    <recommendedName>
        <fullName evidence="1">SH3b domain-containing protein</fullName>
    </recommendedName>
</protein>
<dbReference type="InterPro" id="IPR032179">
    <property type="entry name" value="Cry22Aa_Ig-like"/>
</dbReference>
<reference evidence="2 3" key="1">
    <citation type="submission" date="2016-10" db="EMBL/GenBank/DDBJ databases">
        <authorList>
            <person name="de Groot N.N."/>
        </authorList>
    </citation>
    <scope>NUCLEOTIDE SEQUENCE [LARGE SCALE GENOMIC DNA]</scope>
    <source>
        <strain evidence="2 3">DSM 9179</strain>
    </source>
</reference>
<evidence type="ECO:0000313" key="3">
    <source>
        <dbReference type="Proteomes" id="UP000199701"/>
    </source>
</evidence>
<gene>
    <name evidence="2" type="ORF">SAMN05421659_11468</name>
</gene>
<dbReference type="OrthoDB" id="43070at2"/>
<sequence>MNRNRKLVIGAAALVVGATTIGMVSCYNPSAHESVLNKTETQNNASAVADKTEPQILGVSEKSTEQGTAIDLMSGISAVDNIDGDITSKLTVSGADFENFGTQEITYLVTDTAGNTAVVKSSLVVTEKILFACDYVRYITADSLSIRDNYSTQAGLITSVGYRDAVTVIATVKDTNWVKVRLADGTEGYCINDYFSETQPAVKAVAPAPAPTPTPTPVTPSNCTSNCTSDCTATPSNCAATPSNCASNCSTDCSSTPDLPIGNQNCSTGNPGGHY</sequence>
<evidence type="ECO:0000259" key="1">
    <source>
        <dbReference type="PROSITE" id="PS51781"/>
    </source>
</evidence>
<keyword evidence="3" id="KW-1185">Reference proteome</keyword>
<organism evidence="2 3">
    <name type="scientific">[Clostridium] fimetarium</name>
    <dbReference type="NCBI Taxonomy" id="99656"/>
    <lineage>
        <taxon>Bacteria</taxon>
        <taxon>Bacillati</taxon>
        <taxon>Bacillota</taxon>
        <taxon>Clostridia</taxon>
        <taxon>Lachnospirales</taxon>
        <taxon>Lachnospiraceae</taxon>
    </lineage>
</organism>
<dbReference type="Gene3D" id="2.60.40.10">
    <property type="entry name" value="Immunoglobulins"/>
    <property type="match status" value="1"/>
</dbReference>
<dbReference type="SMART" id="SM00287">
    <property type="entry name" value="SH3b"/>
    <property type="match status" value="1"/>
</dbReference>
<evidence type="ECO:0000313" key="2">
    <source>
        <dbReference type="EMBL" id="SEW38955.1"/>
    </source>
</evidence>
<dbReference type="EMBL" id="FOJI01000014">
    <property type="protein sequence ID" value="SEW38955.1"/>
    <property type="molecule type" value="Genomic_DNA"/>
</dbReference>
<dbReference type="PROSITE" id="PS51257">
    <property type="entry name" value="PROKAR_LIPOPROTEIN"/>
    <property type="match status" value="1"/>
</dbReference>
<dbReference type="STRING" id="99656.SAMN05421659_11468"/>